<dbReference type="InterPro" id="IPR008979">
    <property type="entry name" value="Galactose-bd-like_sf"/>
</dbReference>
<keyword evidence="5" id="KW-0812">Transmembrane</keyword>
<evidence type="ECO:0000313" key="7">
    <source>
        <dbReference type="EMBL" id="KAB1153309.1"/>
    </source>
</evidence>
<protein>
    <recommendedName>
        <fullName evidence="6">Calx-beta domain-containing protein</fullName>
    </recommendedName>
</protein>
<feature type="non-terminal residue" evidence="7">
    <location>
        <position position="1279"/>
    </location>
</feature>
<dbReference type="SUPFAM" id="SSF49785">
    <property type="entry name" value="Galactose-binding domain-like"/>
    <property type="match status" value="1"/>
</dbReference>
<sequence length="1279" mass="130266">MKKKDSLFSKFSKTKEARKREPDKIFILSLLIFFNFFLFVHKNHAQYSNTHYVPPYVSGVQASNTQNEQYLVLTTLESAAFDVTITLGDGTTKLPTGQLAAGAGTSIITSGSPSPGQYNSTTGVASISATNPLVIRIGVRSSDSVAGTGVLTTNDINTSTGDLNASVTPGYEDPSNQGLILTASNNFYVNLRHDSGSQGGSLTGKGSAGLGQSFITGSPVANNTYDRNVLFISVMATQSGTTNVTFTDFNGRTFIGHGTSTTINKSLSQGETYVIAQLVDGDGSDPDYDTAAERNSFNGISVTSDKDIAIASGGLAGPDASSAGRDIGYDQLVPVSEAGSDFILVRGQGSAALEYAIVVATQANTQVFLNGSGTAVTTLANVGDYILLNSTNSLWQTATNSNDNAYIRTDKPSFVYQTTNGANASNVSSMNLIPPISLCSEVSEVTIANPLQFGTAYLNITVPVGTNTTVTPTGGGTTFVIGPDGGDDVDNSSNNVTGNTEWFTHTYQIPSGVTSINIKGNGDESVGATNPINVGFLGASGNKGAAGYFAGFGAPPSATVDGSSIMLGGIASTTLNEPLNAAGETAVSFSFEVEVQGDCTSNVSVDWEVIAGTAQLGTDYTLASGTTSGTASFTAPSGTSTQTISLPNITIKDDAEVESTETLIIRLSNPVNAVLGNTDTEISITDNDTSVSIAATDATKSEGNSGNTAFTFTVTRTGITTGTSSVDYAITGSGANAADATDFGGALPSGTVNFAATETSKVITVNVNGDSAFEQTEEFTVTLSNPTGAEIGTATATGSITNDDSGVSVSSPTITEGDSGTTNADVVVTLSSPAPSGGTTIYYTVVPGTAVAGVDYTAPAANARIIIPAGSSTGTISIPIIGDTTIEADKSFTVQVTRDLIINAGFQDGTTGWTTVSGTPNCAGSFSFEVNTETVYGGSVASNQVLEVDCLSQGYQDFPTKAGTTYDVSFITSRRTAGGSPASVNGTITVQDNNGGVLTNLNSTTVTKTNTTFEYTSSTFSFTATGTTSRVLFTSTLTQTLGLILDDLSVEPQVADATSTVTITDDDTSVSIAATDAVKAEGTTGSTAFTFTVTRNGDTSGTSAVNYVVTGSGANPAVAADFGGAFPSGTVNFAATETSKVVTINVSGDTTVEPDEGFTVTLSSPVDVGILTGTATGTITNDDPTITFNDITVTYGDANFNLGATSNSGGTIAYSIVGSPNGTSLSGTNNETVTIGNVGTVTIRATVAANGIYASGTKDITLTIDPKALTVSVTADNKV</sequence>
<dbReference type="EMBL" id="WAAU01000036">
    <property type="protein sequence ID" value="KAB1153309.1"/>
    <property type="molecule type" value="Genomic_DNA"/>
</dbReference>
<dbReference type="AlphaFoldDB" id="A0A7J5A852"/>
<dbReference type="GO" id="GO:0016020">
    <property type="term" value="C:membrane"/>
    <property type="evidence" value="ECO:0007669"/>
    <property type="project" value="InterPro"/>
</dbReference>
<evidence type="ECO:0000259" key="6">
    <source>
        <dbReference type="SMART" id="SM00237"/>
    </source>
</evidence>
<evidence type="ECO:0000256" key="2">
    <source>
        <dbReference type="ARBA" id="ARBA00022737"/>
    </source>
</evidence>
<dbReference type="SUPFAM" id="SSF141072">
    <property type="entry name" value="CalX-like"/>
    <property type="match status" value="4"/>
</dbReference>
<evidence type="ECO:0000256" key="4">
    <source>
        <dbReference type="SAM" id="MobiDB-lite"/>
    </source>
</evidence>
<dbReference type="GO" id="GO:0004930">
    <property type="term" value="F:G protein-coupled receptor activity"/>
    <property type="evidence" value="ECO:0007669"/>
    <property type="project" value="InterPro"/>
</dbReference>
<keyword evidence="5" id="KW-0472">Membrane</keyword>
<keyword evidence="5" id="KW-1133">Transmembrane helix</keyword>
<dbReference type="InterPro" id="IPR026919">
    <property type="entry name" value="ADGRV1"/>
</dbReference>
<evidence type="ECO:0000256" key="1">
    <source>
        <dbReference type="ARBA" id="ARBA00022729"/>
    </source>
</evidence>
<dbReference type="PANTHER" id="PTHR46682:SF1">
    <property type="entry name" value="ADHESION G-PROTEIN COUPLED RECEPTOR V1"/>
    <property type="match status" value="1"/>
</dbReference>
<dbReference type="InterPro" id="IPR003644">
    <property type="entry name" value="Calx_beta"/>
</dbReference>
<feature type="compositionally biased region" description="Polar residues" evidence="4">
    <location>
        <begin position="802"/>
        <end position="820"/>
    </location>
</feature>
<comment type="caution">
    <text evidence="7">The sequence shown here is derived from an EMBL/GenBank/DDBJ whole genome shotgun (WGS) entry which is preliminary data.</text>
</comment>
<organism evidence="7 8">
    <name type="scientific">Tenacibaculum aiptasiae</name>
    <dbReference type="NCBI Taxonomy" id="426481"/>
    <lineage>
        <taxon>Bacteria</taxon>
        <taxon>Pseudomonadati</taxon>
        <taxon>Bacteroidota</taxon>
        <taxon>Flavobacteriia</taxon>
        <taxon>Flavobacteriales</taxon>
        <taxon>Flavobacteriaceae</taxon>
        <taxon>Tenacibaculum</taxon>
    </lineage>
</organism>
<gene>
    <name evidence="7" type="ORF">F7018_17475</name>
</gene>
<keyword evidence="8" id="KW-1185">Reference proteome</keyword>
<evidence type="ECO:0000313" key="8">
    <source>
        <dbReference type="Proteomes" id="UP000467305"/>
    </source>
</evidence>
<evidence type="ECO:0000256" key="3">
    <source>
        <dbReference type="ARBA" id="ARBA00022837"/>
    </source>
</evidence>
<dbReference type="Gene3D" id="2.60.120.260">
    <property type="entry name" value="Galactose-binding domain-like"/>
    <property type="match status" value="1"/>
</dbReference>
<keyword evidence="3" id="KW-0106">Calcium</keyword>
<evidence type="ECO:0000256" key="5">
    <source>
        <dbReference type="SAM" id="Phobius"/>
    </source>
</evidence>
<dbReference type="InterPro" id="IPR038081">
    <property type="entry name" value="CalX-like_sf"/>
</dbReference>
<feature type="transmembrane region" description="Helical" evidence="5">
    <location>
        <begin position="25"/>
        <end position="41"/>
    </location>
</feature>
<dbReference type="Pfam" id="PF03160">
    <property type="entry name" value="Calx-beta"/>
    <property type="match status" value="4"/>
</dbReference>
<proteinExistence type="predicted"/>
<dbReference type="Gene3D" id="2.60.40.2030">
    <property type="match status" value="4"/>
</dbReference>
<feature type="region of interest" description="Disordered" evidence="4">
    <location>
        <begin position="794"/>
        <end position="820"/>
    </location>
</feature>
<feature type="domain" description="Calx-beta" evidence="6">
    <location>
        <begin position="1059"/>
        <end position="1163"/>
    </location>
</feature>
<reference evidence="7 8" key="1">
    <citation type="submission" date="2019-09" db="EMBL/GenBank/DDBJ databases">
        <authorList>
            <person name="Cao W.R."/>
        </authorList>
    </citation>
    <scope>NUCLEOTIDE SEQUENCE [LARGE SCALE GENOMIC DNA]</scope>
    <source>
        <strain evidence="8">a4</strain>
    </source>
</reference>
<dbReference type="Proteomes" id="UP000467305">
    <property type="component" value="Unassembled WGS sequence"/>
</dbReference>
<feature type="domain" description="Calx-beta" evidence="6">
    <location>
        <begin position="680"/>
        <end position="784"/>
    </location>
</feature>
<feature type="domain" description="Calx-beta" evidence="6">
    <location>
        <begin position="796"/>
        <end position="897"/>
    </location>
</feature>
<keyword evidence="1" id="KW-0732">Signal</keyword>
<accession>A0A7J5A852</accession>
<dbReference type="SMART" id="SM00237">
    <property type="entry name" value="Calx_beta"/>
    <property type="match status" value="4"/>
</dbReference>
<name>A0A7J5A852_9FLAO</name>
<dbReference type="PANTHER" id="PTHR46682">
    <property type="entry name" value="ADHESION G-PROTEIN COUPLED RECEPTOR V1"/>
    <property type="match status" value="1"/>
</dbReference>
<keyword evidence="2" id="KW-0677">Repeat</keyword>
<feature type="domain" description="Calx-beta" evidence="6">
    <location>
        <begin position="560"/>
        <end position="668"/>
    </location>
</feature>